<evidence type="ECO:0000256" key="5">
    <source>
        <dbReference type="RuleBase" id="RU367127"/>
    </source>
</evidence>
<keyword evidence="5" id="KW-0805">Transcription regulation</keyword>
<dbReference type="PROSITE" id="PS51667">
    <property type="entry name" value="WRC"/>
    <property type="match status" value="1"/>
</dbReference>
<dbReference type="GO" id="GO:0006351">
    <property type="term" value="P:DNA-templated transcription"/>
    <property type="evidence" value="ECO:0007669"/>
    <property type="project" value="UniProtKB-UniRule"/>
</dbReference>
<dbReference type="EMBL" id="MT465594">
    <property type="protein sequence ID" value="QLI62348.1"/>
    <property type="molecule type" value="mRNA"/>
</dbReference>
<feature type="compositionally biased region" description="Basic and acidic residues" evidence="6">
    <location>
        <begin position="372"/>
        <end position="383"/>
    </location>
</feature>
<dbReference type="PROSITE" id="PS51666">
    <property type="entry name" value="QLQ"/>
    <property type="match status" value="1"/>
</dbReference>
<sequence>MDFGVVRHKQASPNAGCLGSAEPRDEKGHGSVNLKHQRSALAEDCWKSHKMLKPAEVDFSDTFAAFGRSNLWPPDDGHKMLSFSSPVPTPDAAAAASARSVAFSICQDETNTGNGGRGSYSRLKGPFTPSQWMELEHQALIYKHIVANVPVPSNLLVPLKRSLYSYGSPASYASNFLGWGPFHLGFSGSNDPEPGRCRRTDGKKWRCSRDAVPDQKYCERHINRGRHRSRKPVEGHAGHAVSGSAASKVASIASSSSASVMSTSTASNSLSAMQHQLNSLQPNAASTNHLVSRSQDFRGLSLVPPTVGVKSKDASFSIQKQHDPYEESSHSEFGIVSSDCLLNPSAKISYMNGSNSNSFNTKETNSQHPVHHFIDDWPKDQSDRASGSWPEELKSDWTQLSMSIPIAPDFSSSSSSPAQEKSTLSTLRLSHEVDPIHMSLGVSHDLGQPVEKQSAWSPIVWGNSMGGPLGEVLTSTTSGGGGGANFSSLKACNRSPQLGSSPTGVLQKSTFVSLSNSSSGGSPTNADNNKALCNDLLGSALITSATL</sequence>
<comment type="function">
    <text evidence="5">Transcription activator.</text>
</comment>
<keyword evidence="3 4" id="KW-0539">Nucleus</keyword>
<feature type="domain" description="QLQ" evidence="7">
    <location>
        <begin position="126"/>
        <end position="161"/>
    </location>
</feature>
<reference evidence="9" key="1">
    <citation type="journal article" date="2020" name="Plant Cell Rep.">
        <title>smi-miR396b targeted SmGRFs, SmHDT1, and SmMYB37/4 synergistically regulates cell growth and active ingredient accumulation in Salvia miltiorrhiza hairy roots.</title>
        <authorList>
            <person name="Zheng X."/>
            <person name="Li H."/>
            <person name="Chen M."/>
            <person name="Zhang J."/>
            <person name="Tan R."/>
            <person name="Zhao S."/>
            <person name="Wang Z."/>
        </authorList>
    </citation>
    <scope>NUCLEOTIDE SEQUENCE</scope>
</reference>
<keyword evidence="5" id="KW-0804">Transcription</keyword>
<dbReference type="GO" id="GO:0005634">
    <property type="term" value="C:nucleus"/>
    <property type="evidence" value="ECO:0007669"/>
    <property type="project" value="UniProtKB-SubCell"/>
</dbReference>
<dbReference type="SMART" id="SM00951">
    <property type="entry name" value="QLQ"/>
    <property type="match status" value="1"/>
</dbReference>
<dbReference type="Pfam" id="PF08880">
    <property type="entry name" value="QLQ"/>
    <property type="match status" value="1"/>
</dbReference>
<feature type="short sequence motif" description="Bipartite nuclear localization signal" evidence="4">
    <location>
        <begin position="224"/>
        <end position="231"/>
    </location>
</feature>
<name>A0A7D5UN12_SALMI</name>
<feature type="region of interest" description="Disordered" evidence="6">
    <location>
        <begin position="220"/>
        <end position="244"/>
    </location>
</feature>
<evidence type="ECO:0000256" key="1">
    <source>
        <dbReference type="ARBA" id="ARBA00004123"/>
    </source>
</evidence>
<evidence type="ECO:0000256" key="6">
    <source>
        <dbReference type="SAM" id="MobiDB-lite"/>
    </source>
</evidence>
<comment type="domain">
    <text evidence="5">The QLQ domain and WRC domain may be involved in protein-protein interaction and DNA-binding, respectively.</text>
</comment>
<dbReference type="AlphaFoldDB" id="A0A7D5UN12"/>
<dbReference type="InterPro" id="IPR014978">
    <property type="entry name" value="Gln-Leu-Gln_QLQ"/>
</dbReference>
<keyword evidence="5" id="KW-0010">Activator</keyword>
<dbReference type="GO" id="GO:0006355">
    <property type="term" value="P:regulation of DNA-templated transcription"/>
    <property type="evidence" value="ECO:0007669"/>
    <property type="project" value="InterPro"/>
</dbReference>
<comment type="subcellular location">
    <subcellularLocation>
        <location evidence="1 4 5">Nucleus</location>
    </subcellularLocation>
</comment>
<protein>
    <recommendedName>
        <fullName evidence="5">Growth-regulating factor</fullName>
    </recommendedName>
</protein>
<feature type="region of interest" description="Disordered" evidence="6">
    <location>
        <begin position="1"/>
        <end position="33"/>
    </location>
</feature>
<organism evidence="9">
    <name type="scientific">Salvia miltiorrhiza</name>
    <name type="common">Chinese sage</name>
    <dbReference type="NCBI Taxonomy" id="226208"/>
    <lineage>
        <taxon>Eukaryota</taxon>
        <taxon>Viridiplantae</taxon>
        <taxon>Streptophyta</taxon>
        <taxon>Embryophyta</taxon>
        <taxon>Tracheophyta</taxon>
        <taxon>Spermatophyta</taxon>
        <taxon>Magnoliopsida</taxon>
        <taxon>eudicotyledons</taxon>
        <taxon>Gunneridae</taxon>
        <taxon>Pentapetalae</taxon>
        <taxon>asterids</taxon>
        <taxon>lamiids</taxon>
        <taxon>Lamiales</taxon>
        <taxon>Lamiaceae</taxon>
        <taxon>Nepetoideae</taxon>
        <taxon>Mentheae</taxon>
        <taxon>Salviinae</taxon>
        <taxon>Salvia</taxon>
        <taxon>Salvia incertae sedis</taxon>
    </lineage>
</organism>
<dbReference type="GO" id="GO:0099402">
    <property type="term" value="P:plant organ development"/>
    <property type="evidence" value="ECO:0007669"/>
    <property type="project" value="UniProtKB-ARBA"/>
</dbReference>
<dbReference type="GO" id="GO:0005524">
    <property type="term" value="F:ATP binding"/>
    <property type="evidence" value="ECO:0007669"/>
    <property type="project" value="UniProtKB-UniRule"/>
</dbReference>
<evidence type="ECO:0000313" key="9">
    <source>
        <dbReference type="EMBL" id="QLI62348.1"/>
    </source>
</evidence>
<dbReference type="PANTHER" id="PTHR31602:SF42">
    <property type="entry name" value="GROWTH-REGULATING FACTOR 2"/>
    <property type="match status" value="1"/>
</dbReference>
<evidence type="ECO:0000256" key="3">
    <source>
        <dbReference type="ARBA" id="ARBA00023242"/>
    </source>
</evidence>
<evidence type="ECO:0000256" key="2">
    <source>
        <dbReference type="ARBA" id="ARBA00008122"/>
    </source>
</evidence>
<evidence type="ECO:0000256" key="4">
    <source>
        <dbReference type="PROSITE-ProRule" id="PRU01002"/>
    </source>
</evidence>
<feature type="short sequence motif" description="Bipartite nuclear localization signal" evidence="4">
    <location>
        <begin position="196"/>
        <end position="206"/>
    </location>
</feature>
<evidence type="ECO:0000259" key="8">
    <source>
        <dbReference type="PROSITE" id="PS51667"/>
    </source>
</evidence>
<feature type="region of interest" description="Disordered" evidence="6">
    <location>
        <begin position="358"/>
        <end position="392"/>
    </location>
</feature>
<feature type="compositionally biased region" description="Polar residues" evidence="6">
    <location>
        <begin position="358"/>
        <end position="368"/>
    </location>
</feature>
<dbReference type="InterPro" id="IPR031137">
    <property type="entry name" value="GRF"/>
</dbReference>
<proteinExistence type="evidence at transcript level"/>
<dbReference type="Pfam" id="PF08879">
    <property type="entry name" value="WRC"/>
    <property type="match status" value="1"/>
</dbReference>
<accession>A0A7D5UN12</accession>
<feature type="domain" description="WRC" evidence="8">
    <location>
        <begin position="191"/>
        <end position="235"/>
    </location>
</feature>
<dbReference type="InterPro" id="IPR014977">
    <property type="entry name" value="WRC_dom"/>
</dbReference>
<evidence type="ECO:0000259" key="7">
    <source>
        <dbReference type="PROSITE" id="PS51666"/>
    </source>
</evidence>
<dbReference type="PANTHER" id="PTHR31602">
    <property type="entry name" value="GROWTH-REGULATING FACTOR 5"/>
    <property type="match status" value="1"/>
</dbReference>
<feature type="compositionally biased region" description="Basic residues" evidence="6">
    <location>
        <begin position="1"/>
        <end position="10"/>
    </location>
</feature>
<comment type="similarity">
    <text evidence="2 5">Belongs to the GRF family.</text>
</comment>